<organism evidence="13 14">
    <name type="scientific">Phakopsora pachyrhizi</name>
    <name type="common">Asian soybean rust disease fungus</name>
    <dbReference type="NCBI Taxonomy" id="170000"/>
    <lineage>
        <taxon>Eukaryota</taxon>
        <taxon>Fungi</taxon>
        <taxon>Dikarya</taxon>
        <taxon>Basidiomycota</taxon>
        <taxon>Pucciniomycotina</taxon>
        <taxon>Pucciniomycetes</taxon>
        <taxon>Pucciniales</taxon>
        <taxon>Phakopsoraceae</taxon>
        <taxon>Phakopsora</taxon>
    </lineage>
</organism>
<evidence type="ECO:0000256" key="4">
    <source>
        <dbReference type="ARBA" id="ARBA00022679"/>
    </source>
</evidence>
<dbReference type="SUPFAM" id="SSF50249">
    <property type="entry name" value="Nucleic acid-binding proteins"/>
    <property type="match status" value="1"/>
</dbReference>
<protein>
    <recommendedName>
        <fullName evidence="2">mRNA guanylyltransferase</fullName>
        <ecNumber evidence="2">2.7.7.50</ecNumber>
    </recommendedName>
</protein>
<evidence type="ECO:0000256" key="6">
    <source>
        <dbReference type="ARBA" id="ARBA00022741"/>
    </source>
</evidence>
<dbReference type="Gene3D" id="3.30.470.30">
    <property type="entry name" value="DNA ligase/mRNA capping enzyme"/>
    <property type="match status" value="1"/>
</dbReference>
<evidence type="ECO:0000256" key="7">
    <source>
        <dbReference type="ARBA" id="ARBA00023042"/>
    </source>
</evidence>
<feature type="domain" description="mRNA capping enzyme adenylation" evidence="11">
    <location>
        <begin position="47"/>
        <end position="242"/>
    </location>
</feature>
<reference evidence="13" key="1">
    <citation type="submission" date="2022-06" db="EMBL/GenBank/DDBJ databases">
        <authorList>
            <consortium name="SYNGENTA / RWTH Aachen University"/>
        </authorList>
    </citation>
    <scope>NUCLEOTIDE SEQUENCE</scope>
</reference>
<evidence type="ECO:0000256" key="1">
    <source>
        <dbReference type="ARBA" id="ARBA00004123"/>
    </source>
</evidence>
<keyword evidence="5" id="KW-0548">Nucleotidyltransferase</keyword>
<dbReference type="AlphaFoldDB" id="A0AAV0BG96"/>
<dbReference type="GO" id="GO:0006370">
    <property type="term" value="P:7-methylguanosine mRNA capping"/>
    <property type="evidence" value="ECO:0007669"/>
    <property type="project" value="UniProtKB-KW"/>
</dbReference>
<dbReference type="Gene3D" id="2.40.50.140">
    <property type="entry name" value="Nucleic acid-binding proteins"/>
    <property type="match status" value="1"/>
</dbReference>
<dbReference type="InterPro" id="IPR001339">
    <property type="entry name" value="mRNA_cap_enzyme_adenylation"/>
</dbReference>
<keyword evidence="14" id="KW-1185">Reference proteome</keyword>
<dbReference type="GO" id="GO:0005524">
    <property type="term" value="F:ATP binding"/>
    <property type="evidence" value="ECO:0007669"/>
    <property type="project" value="InterPro"/>
</dbReference>
<evidence type="ECO:0000256" key="8">
    <source>
        <dbReference type="ARBA" id="ARBA00023134"/>
    </source>
</evidence>
<dbReference type="GO" id="GO:0005525">
    <property type="term" value="F:GTP binding"/>
    <property type="evidence" value="ECO:0007669"/>
    <property type="project" value="UniProtKB-KW"/>
</dbReference>
<accession>A0AAV0BG96</accession>
<evidence type="ECO:0000256" key="10">
    <source>
        <dbReference type="ARBA" id="ARBA00044624"/>
    </source>
</evidence>
<keyword evidence="6" id="KW-0547">Nucleotide-binding</keyword>
<comment type="subcellular location">
    <subcellularLocation>
        <location evidence="1">Nucleus</location>
    </subcellularLocation>
</comment>
<dbReference type="PANTHER" id="PTHR10367">
    <property type="entry name" value="MRNA-CAPPING ENZYME"/>
    <property type="match status" value="1"/>
</dbReference>
<keyword evidence="7" id="KW-0506">mRNA capping</keyword>
<dbReference type="CDD" id="cd07895">
    <property type="entry name" value="Adenylation_mRNA_capping"/>
    <property type="match status" value="1"/>
</dbReference>
<dbReference type="EC" id="2.7.7.50" evidence="2"/>
<feature type="domain" description="mRNA capping enzyme C-terminal" evidence="12">
    <location>
        <begin position="253"/>
        <end position="372"/>
    </location>
</feature>
<evidence type="ECO:0000256" key="2">
    <source>
        <dbReference type="ARBA" id="ARBA00012475"/>
    </source>
</evidence>
<dbReference type="PANTHER" id="PTHR10367:SF17">
    <property type="entry name" value="MRNA-CAPPING ENZYME"/>
    <property type="match status" value="1"/>
</dbReference>
<evidence type="ECO:0000256" key="5">
    <source>
        <dbReference type="ARBA" id="ARBA00022695"/>
    </source>
</evidence>
<name>A0AAV0BG96_PHAPC</name>
<sequence length="391" mass="45935">MEPAETPFEIPGTLVTDEDKLWTLTSKLATLCTQDEIYWYPGVYAASLGKWAIENLEKQQFWVCEKPRGARVLVFTDKGHSNKLQNQSFYLVDRELEFYHVENQVLPAYYDSDKGMDHTLLDCDLIEEADPNDPEKKHFELLVFDCLAIGGVPKNNLPMKSRYDILKRAIIPPYDKLLIEKPHWKDKMPLRLKLKKMSPLSEIRKVYLEEMPNLNHKTNGLILTGVNSKFGQGKYTEVYKWKPSIDISINLKLKLNYPANLHDDSLEDEFKKKATLETNHAEKNIKPKFSLYSRYRGEDIFFSELDISDNDWKTLKCSDIELEESIVEVKWDFQKFDWKFSRFREDRHQANNKLTVDEIIECLKFKLEFDDLCRILESNEKIKNVNNQSSN</sequence>
<evidence type="ECO:0000256" key="9">
    <source>
        <dbReference type="ARBA" id="ARBA00023242"/>
    </source>
</evidence>
<dbReference type="SUPFAM" id="SSF56091">
    <property type="entry name" value="DNA ligase/mRNA capping enzyme, catalytic domain"/>
    <property type="match status" value="1"/>
</dbReference>
<evidence type="ECO:0000259" key="11">
    <source>
        <dbReference type="Pfam" id="PF01331"/>
    </source>
</evidence>
<dbReference type="Proteomes" id="UP001153365">
    <property type="component" value="Unassembled WGS sequence"/>
</dbReference>
<dbReference type="InterPro" id="IPR051029">
    <property type="entry name" value="mRNA_Capping_Enz/RNA_Phosphat"/>
</dbReference>
<dbReference type="InterPro" id="IPR012340">
    <property type="entry name" value="NA-bd_OB-fold"/>
</dbReference>
<comment type="catalytic activity">
    <reaction evidence="10">
        <text>a 5'-end diphospho-ribonucleoside in mRNA + GTP + H(+) = a 5'-end (5'-triphosphoguanosine)-ribonucleoside in mRNA + diphosphate</text>
        <dbReference type="Rhea" id="RHEA:67012"/>
        <dbReference type="Rhea" id="RHEA-COMP:17165"/>
        <dbReference type="Rhea" id="RHEA-COMP:17166"/>
        <dbReference type="ChEBI" id="CHEBI:15378"/>
        <dbReference type="ChEBI" id="CHEBI:33019"/>
        <dbReference type="ChEBI" id="CHEBI:37565"/>
        <dbReference type="ChEBI" id="CHEBI:167616"/>
        <dbReference type="ChEBI" id="CHEBI:167617"/>
        <dbReference type="EC" id="2.7.7.50"/>
    </reaction>
    <physiologicalReaction direction="left-to-right" evidence="10">
        <dbReference type="Rhea" id="RHEA:67013"/>
    </physiologicalReaction>
</comment>
<dbReference type="GO" id="GO:0005634">
    <property type="term" value="C:nucleus"/>
    <property type="evidence" value="ECO:0007669"/>
    <property type="project" value="UniProtKB-SubCell"/>
</dbReference>
<dbReference type="GO" id="GO:0004484">
    <property type="term" value="F:mRNA guanylyltransferase activity"/>
    <property type="evidence" value="ECO:0007669"/>
    <property type="project" value="UniProtKB-EC"/>
</dbReference>
<dbReference type="Pfam" id="PF01331">
    <property type="entry name" value="mRNA_cap_enzyme"/>
    <property type="match status" value="1"/>
</dbReference>
<keyword evidence="8" id="KW-0342">GTP-binding</keyword>
<keyword evidence="9" id="KW-0539">Nucleus</keyword>
<gene>
    <name evidence="13" type="ORF">PPACK8108_LOCUS19347</name>
</gene>
<keyword evidence="4" id="KW-0808">Transferase</keyword>
<comment type="caution">
    <text evidence="13">The sequence shown here is derived from an EMBL/GenBank/DDBJ whole genome shotgun (WGS) entry which is preliminary data.</text>
</comment>
<evidence type="ECO:0000259" key="12">
    <source>
        <dbReference type="Pfam" id="PF03919"/>
    </source>
</evidence>
<dbReference type="InterPro" id="IPR013846">
    <property type="entry name" value="mRNA_cap_enzyme_C"/>
</dbReference>
<evidence type="ECO:0000256" key="3">
    <source>
        <dbReference type="ARBA" id="ARBA00022664"/>
    </source>
</evidence>
<dbReference type="EMBL" id="CALTRL010005692">
    <property type="protein sequence ID" value="CAH7684907.1"/>
    <property type="molecule type" value="Genomic_DNA"/>
</dbReference>
<keyword evidence="3" id="KW-0507">mRNA processing</keyword>
<evidence type="ECO:0000313" key="13">
    <source>
        <dbReference type="EMBL" id="CAH7684907.1"/>
    </source>
</evidence>
<proteinExistence type="predicted"/>
<evidence type="ECO:0000313" key="14">
    <source>
        <dbReference type="Proteomes" id="UP001153365"/>
    </source>
</evidence>
<dbReference type="Pfam" id="PF03919">
    <property type="entry name" value="mRNA_cap_C"/>
    <property type="match status" value="1"/>
</dbReference>